<dbReference type="Proteomes" id="UP000321750">
    <property type="component" value="Unassembled WGS sequence"/>
</dbReference>
<gene>
    <name evidence="1" type="ORF">MGN01_02500</name>
</gene>
<name>A0A512JEN9_9HYPH</name>
<comment type="caution">
    <text evidence="1">The sequence shown here is derived from an EMBL/GenBank/DDBJ whole genome shotgun (WGS) entry which is preliminary data.</text>
</comment>
<protein>
    <submittedName>
        <fullName evidence="1">Uncharacterized protein</fullName>
    </submittedName>
</protein>
<organism evidence="1 2">
    <name type="scientific">Methylobacterium gnaphalii</name>
    <dbReference type="NCBI Taxonomy" id="1010610"/>
    <lineage>
        <taxon>Bacteria</taxon>
        <taxon>Pseudomonadati</taxon>
        <taxon>Pseudomonadota</taxon>
        <taxon>Alphaproteobacteria</taxon>
        <taxon>Hyphomicrobiales</taxon>
        <taxon>Methylobacteriaceae</taxon>
        <taxon>Methylobacterium</taxon>
    </lineage>
</organism>
<dbReference type="EMBL" id="BJZV01000001">
    <property type="protein sequence ID" value="GEP08405.1"/>
    <property type="molecule type" value="Genomic_DNA"/>
</dbReference>
<dbReference type="AlphaFoldDB" id="A0A512JEN9"/>
<evidence type="ECO:0000313" key="1">
    <source>
        <dbReference type="EMBL" id="GEP08405.1"/>
    </source>
</evidence>
<reference evidence="1 2" key="1">
    <citation type="submission" date="2019-07" db="EMBL/GenBank/DDBJ databases">
        <title>Whole genome shotgun sequence of Methylobacterium gnaphalii NBRC 107716.</title>
        <authorList>
            <person name="Hosoyama A."/>
            <person name="Uohara A."/>
            <person name="Ohji S."/>
            <person name="Ichikawa N."/>
        </authorList>
    </citation>
    <scope>NUCLEOTIDE SEQUENCE [LARGE SCALE GENOMIC DNA]</scope>
    <source>
        <strain evidence="1 2">NBRC 107716</strain>
    </source>
</reference>
<evidence type="ECO:0000313" key="2">
    <source>
        <dbReference type="Proteomes" id="UP000321750"/>
    </source>
</evidence>
<accession>A0A512JEN9</accession>
<keyword evidence="2" id="KW-1185">Reference proteome</keyword>
<sequence length="186" mass="21010">MWRGARKLDLPPREAIVRDNDLIPQKRLYDAMRKPLAYTALTLGLLALQAMQPASARSAREEISPAEEQVFPYDANIPGCQDTAVLEEISSKFAEKEAKYWNTTLTISSYDSISRTAWRPYGVDFIPRRFCSAVATTSDGVRRRIDYSVRESLGFISATWGVDYCVHGLDRNLAYAYSTACRMARP</sequence>
<proteinExistence type="predicted"/>